<dbReference type="RefSeq" id="WP_250921470.1">
    <property type="nucleotide sequence ID" value="NZ_JAMQAW010000029.1"/>
</dbReference>
<keyword evidence="2" id="KW-0449">Lipoprotein</keyword>
<sequence>MRRAVRGAGVAISAVGLLAGCSLKTEAKPDEPVGNPQNEVKESVEPSPTVAVGGRVGGPGSPCELPVSFDLAADWAPKPVVEDTQFGLTSMGAVTLKCEIDAKPAGIIGFLRIWVGAKVGEDSNAVLKEFVAENAKSRKSEVFTQGQAGGFKMAEVTYLNTNEFIKIPKKERAFALATPKGVVVFDLGGLDSAEHEEMLPAYELAKKSLKAN</sequence>
<proteinExistence type="predicted"/>
<dbReference type="Proteomes" id="UP001431429">
    <property type="component" value="Unassembled WGS sequence"/>
</dbReference>
<accession>A0ABT0UR95</accession>
<comment type="caution">
    <text evidence="2">The sequence shown here is derived from an EMBL/GenBank/DDBJ whole genome shotgun (WGS) entry which is preliminary data.</text>
</comment>
<dbReference type="InterPro" id="IPR044058">
    <property type="entry name" value="Lipoprotein_23"/>
</dbReference>
<keyword evidence="3" id="KW-1185">Reference proteome</keyword>
<evidence type="ECO:0000313" key="2">
    <source>
        <dbReference type="EMBL" id="MCM2391138.1"/>
    </source>
</evidence>
<dbReference type="Pfam" id="PF18966">
    <property type="entry name" value="Lipoprotein_23"/>
    <property type="match status" value="1"/>
</dbReference>
<organism evidence="2 3">
    <name type="scientific">Streptomyces albipurpureus</name>
    <dbReference type="NCBI Taxonomy" id="2897419"/>
    <lineage>
        <taxon>Bacteria</taxon>
        <taxon>Bacillati</taxon>
        <taxon>Actinomycetota</taxon>
        <taxon>Actinomycetes</taxon>
        <taxon>Kitasatosporales</taxon>
        <taxon>Streptomycetaceae</taxon>
        <taxon>Streptomyces</taxon>
    </lineage>
</organism>
<evidence type="ECO:0000256" key="1">
    <source>
        <dbReference type="SAM" id="MobiDB-lite"/>
    </source>
</evidence>
<protein>
    <submittedName>
        <fullName evidence="2">Lipoprotein</fullName>
    </submittedName>
</protein>
<reference evidence="2" key="1">
    <citation type="submission" date="2022-06" db="EMBL/GenBank/DDBJ databases">
        <title>Genome public.</title>
        <authorList>
            <person name="Sun Q."/>
        </authorList>
    </citation>
    <scope>NUCLEOTIDE SEQUENCE</scope>
    <source>
        <strain evidence="2">CWNU-1</strain>
    </source>
</reference>
<dbReference type="EMBL" id="JAMQAW010000029">
    <property type="protein sequence ID" value="MCM2391138.1"/>
    <property type="molecule type" value="Genomic_DNA"/>
</dbReference>
<name>A0ABT0UR95_9ACTN</name>
<gene>
    <name evidence="2" type="ORF">NBG84_23070</name>
</gene>
<dbReference type="PROSITE" id="PS51257">
    <property type="entry name" value="PROKAR_LIPOPROTEIN"/>
    <property type="match status" value="1"/>
</dbReference>
<evidence type="ECO:0000313" key="3">
    <source>
        <dbReference type="Proteomes" id="UP001431429"/>
    </source>
</evidence>
<feature type="region of interest" description="Disordered" evidence="1">
    <location>
        <begin position="26"/>
        <end position="49"/>
    </location>
</feature>